<dbReference type="Proteomes" id="UP000027442">
    <property type="component" value="Unassembled WGS sequence"/>
</dbReference>
<dbReference type="EMBL" id="JNGW01000024">
    <property type="protein sequence ID" value="KDR53177.1"/>
    <property type="molecule type" value="Genomic_DNA"/>
</dbReference>
<evidence type="ECO:0000313" key="2">
    <source>
        <dbReference type="Proteomes" id="UP000027442"/>
    </source>
</evidence>
<organism evidence="1 2">
    <name type="scientific">Hoylesella loescheii DSM 19665 = JCM 12249 = ATCC 15930</name>
    <dbReference type="NCBI Taxonomy" id="1122985"/>
    <lineage>
        <taxon>Bacteria</taxon>
        <taxon>Pseudomonadati</taxon>
        <taxon>Bacteroidota</taxon>
        <taxon>Bacteroidia</taxon>
        <taxon>Bacteroidales</taxon>
        <taxon>Prevotellaceae</taxon>
        <taxon>Hoylesella</taxon>
    </lineage>
</organism>
<protein>
    <submittedName>
        <fullName evidence="1">Uncharacterized protein</fullName>
    </submittedName>
</protein>
<accession>A0A069QKM2</accession>
<proteinExistence type="predicted"/>
<dbReference type="PATRIC" id="fig|1122985.7.peg.760"/>
<sequence>MPHYLRPQPINETPLLYYRRLYSTTTTATWLTDMGTKPTNNMKEFLPFIKFSV</sequence>
<comment type="caution">
    <text evidence="1">The sequence shown here is derived from an EMBL/GenBank/DDBJ whole genome shotgun (WGS) entry which is preliminary data.</text>
</comment>
<dbReference type="HOGENOM" id="CLU_213900_0_0_10"/>
<reference evidence="1 2" key="1">
    <citation type="submission" date="2013-08" db="EMBL/GenBank/DDBJ databases">
        <authorList>
            <person name="Weinstock G."/>
            <person name="Sodergren E."/>
            <person name="Wylie T."/>
            <person name="Fulton L."/>
            <person name="Fulton R."/>
            <person name="Fronick C."/>
            <person name="O'Laughlin M."/>
            <person name="Godfrey J."/>
            <person name="Miner T."/>
            <person name="Herter B."/>
            <person name="Appelbaum E."/>
            <person name="Cordes M."/>
            <person name="Lek S."/>
            <person name="Wollam A."/>
            <person name="Pepin K.H."/>
            <person name="Palsikar V.B."/>
            <person name="Mitreva M."/>
            <person name="Wilson R.K."/>
        </authorList>
    </citation>
    <scope>NUCLEOTIDE SEQUENCE [LARGE SCALE GENOMIC DNA]</scope>
    <source>
        <strain evidence="1 2">ATCC 15930</strain>
    </source>
</reference>
<dbReference type="AlphaFoldDB" id="A0A069QKM2"/>
<keyword evidence="2" id="KW-1185">Reference proteome</keyword>
<gene>
    <name evidence="1" type="ORF">HMPREF1991_00733</name>
</gene>
<evidence type="ECO:0000313" key="1">
    <source>
        <dbReference type="EMBL" id="KDR53177.1"/>
    </source>
</evidence>
<name>A0A069QKM2_HOYLO</name>